<feature type="domain" description="HNH nuclease" evidence="1">
    <location>
        <begin position="334"/>
        <end position="386"/>
    </location>
</feature>
<dbReference type="InterPro" id="IPR003615">
    <property type="entry name" value="HNH_nuc"/>
</dbReference>
<dbReference type="RefSeq" id="WP_197581393.1">
    <property type="nucleotide sequence ID" value="NZ_CP136247.1"/>
</dbReference>
<comment type="caution">
    <text evidence="2">The sequence shown here is derived from an EMBL/GenBank/DDBJ whole genome shotgun (WGS) entry which is preliminary data.</text>
</comment>
<dbReference type="GO" id="GO:0004519">
    <property type="term" value="F:endonuclease activity"/>
    <property type="evidence" value="ECO:0007669"/>
    <property type="project" value="InterPro"/>
</dbReference>
<dbReference type="Gene3D" id="1.10.30.50">
    <property type="match status" value="1"/>
</dbReference>
<organism evidence="2 3">
    <name type="scientific">Stenotrophomonas maltophilia</name>
    <name type="common">Pseudomonas maltophilia</name>
    <name type="synonym">Xanthomonas maltophilia</name>
    <dbReference type="NCBI Taxonomy" id="40324"/>
    <lineage>
        <taxon>Bacteria</taxon>
        <taxon>Pseudomonadati</taxon>
        <taxon>Pseudomonadota</taxon>
        <taxon>Gammaproteobacteria</taxon>
        <taxon>Lysobacterales</taxon>
        <taxon>Lysobacteraceae</taxon>
        <taxon>Stenotrophomonas</taxon>
        <taxon>Stenotrophomonas maltophilia group</taxon>
    </lineage>
</organism>
<dbReference type="InterPro" id="IPR002711">
    <property type="entry name" value="HNH"/>
</dbReference>
<accession>A0AA40Y6P5</accession>
<sequence>MSTHKMQSGDMKIEPLEITIGELLNGFQRDNATGQIKAYGGKLDVRPAYQREFVYNEKQQEAVIRTVLQGYPLNVMYWAKADGSDDYEVLDGQQRTISLANFAAQATGFYVEDPRDGKKKSFHSLSKERQDRFMNYPLTVYVCEGDHDKKLAWFQTINIAGEVLTAQELRNAVYAGPWVAEAKKLFSGTTPPMAAKAKGLIGNKVKPLRQDLLELAIKWICQGKKADEIEKYMVANQQKTNATELKLHFMKVVDWANTLFPPEDDGMKLREKVDWGTLYREHGSNPVQPDPATLKAEIDRLLMDDEVQVKHGVYCYVLDRDETWLNLRGFPEKIKQEQYKHQAGICPHCSHTFAYHEMDGDHIVPWSKGGRTDAANCQMLCKTCNANKSNKGNGPRPALAP</sequence>
<gene>
    <name evidence="2" type="ORF">I5V89_13230</name>
</gene>
<evidence type="ECO:0000313" key="3">
    <source>
        <dbReference type="Proteomes" id="UP000634179"/>
    </source>
</evidence>
<reference evidence="2" key="1">
    <citation type="submission" date="2020-11" db="EMBL/GenBank/DDBJ databases">
        <title>Enhanced detection system for hospital associated transmission using whole genome sequencing surveillance.</title>
        <authorList>
            <person name="Harrison L.H."/>
            <person name="Van Tyne D."/>
            <person name="Marsh J.W."/>
            <person name="Griffith M.P."/>
            <person name="Snyder D.J."/>
            <person name="Cooper V.S."/>
            <person name="Mustapha M."/>
        </authorList>
    </citation>
    <scope>NUCLEOTIDE SEQUENCE</scope>
    <source>
        <strain evidence="2">STEN00053</strain>
    </source>
</reference>
<dbReference type="InterPro" id="IPR004919">
    <property type="entry name" value="GmrSD_N"/>
</dbReference>
<evidence type="ECO:0000259" key="1">
    <source>
        <dbReference type="SMART" id="SM00507"/>
    </source>
</evidence>
<dbReference type="Proteomes" id="UP000634179">
    <property type="component" value="Unassembled WGS sequence"/>
</dbReference>
<dbReference type="PANTHER" id="PTHR39639">
    <property type="entry name" value="CHROMOSOME 16, WHOLE GENOME SHOTGUN SEQUENCE"/>
    <property type="match status" value="1"/>
</dbReference>
<name>A0AA40Y6P5_STEMA</name>
<dbReference type="SMART" id="SM00507">
    <property type="entry name" value="HNHc"/>
    <property type="match status" value="1"/>
</dbReference>
<dbReference type="CDD" id="cd00085">
    <property type="entry name" value="HNHc"/>
    <property type="match status" value="1"/>
</dbReference>
<proteinExistence type="predicted"/>
<dbReference type="GO" id="GO:0008270">
    <property type="term" value="F:zinc ion binding"/>
    <property type="evidence" value="ECO:0007669"/>
    <property type="project" value="InterPro"/>
</dbReference>
<dbReference type="Pfam" id="PF03235">
    <property type="entry name" value="GmrSD_N"/>
    <property type="match status" value="1"/>
</dbReference>
<protein>
    <submittedName>
        <fullName evidence="2">DUF262 domain-containing protein</fullName>
    </submittedName>
</protein>
<dbReference type="Pfam" id="PF01844">
    <property type="entry name" value="HNH"/>
    <property type="match status" value="1"/>
</dbReference>
<dbReference type="PANTHER" id="PTHR39639:SF1">
    <property type="entry name" value="DUF262 DOMAIN-CONTAINING PROTEIN"/>
    <property type="match status" value="1"/>
</dbReference>
<dbReference type="AlphaFoldDB" id="A0AA40Y6P5"/>
<evidence type="ECO:0000313" key="2">
    <source>
        <dbReference type="EMBL" id="MBH1790834.1"/>
    </source>
</evidence>
<dbReference type="EMBL" id="JADUOV010000008">
    <property type="protein sequence ID" value="MBH1790834.1"/>
    <property type="molecule type" value="Genomic_DNA"/>
</dbReference>
<dbReference type="GO" id="GO:0003676">
    <property type="term" value="F:nucleic acid binding"/>
    <property type="evidence" value="ECO:0007669"/>
    <property type="project" value="InterPro"/>
</dbReference>